<keyword evidence="3" id="KW-1185">Reference proteome</keyword>
<reference evidence="3" key="1">
    <citation type="submission" date="2024-06" db="EMBL/GenBank/DDBJ databases">
        <title>Multi-omics analyses provide insights into the biosynthesis of the anticancer antibiotic pleurotin in Hohenbuehelia grisea.</title>
        <authorList>
            <person name="Weaver J.A."/>
            <person name="Alberti F."/>
        </authorList>
    </citation>
    <scope>NUCLEOTIDE SEQUENCE [LARGE SCALE GENOMIC DNA]</scope>
    <source>
        <strain evidence="3">T-177</strain>
    </source>
</reference>
<dbReference type="EMBL" id="JASNQZ010000003">
    <property type="protein sequence ID" value="KAL0958582.1"/>
    <property type="molecule type" value="Genomic_DNA"/>
</dbReference>
<evidence type="ECO:0000256" key="1">
    <source>
        <dbReference type="SAM" id="Phobius"/>
    </source>
</evidence>
<dbReference type="InterPro" id="IPR027948">
    <property type="entry name" value="DUF4436"/>
</dbReference>
<protein>
    <recommendedName>
        <fullName evidence="4">Transmembrane protein</fullName>
    </recommendedName>
</protein>
<evidence type="ECO:0008006" key="4">
    <source>
        <dbReference type="Google" id="ProtNLM"/>
    </source>
</evidence>
<keyword evidence="1" id="KW-0812">Transmembrane</keyword>
<feature type="transmembrane region" description="Helical" evidence="1">
    <location>
        <begin position="20"/>
        <end position="41"/>
    </location>
</feature>
<feature type="transmembrane region" description="Helical" evidence="1">
    <location>
        <begin position="293"/>
        <end position="317"/>
    </location>
</feature>
<proteinExistence type="predicted"/>
<gene>
    <name evidence="2" type="ORF">HGRIS_013923</name>
</gene>
<sequence>MSSATAIENRQRGPTRKEFAFISLIVFILLPLLGTVFGWVFRVHNLHAVDDLMPRTAFLMFDVHLVNIDAVAETMAFVWSVQCSNSPASQCASSNVSIFFDTNLIVQSDDSDAKASSNSIPDTPIFVWDPTLVGNTFANSPTFKTTVSMFASQKPNQLALQYYPFDQYRAQIFLFANDDSNNAIPLKIVTSSGVEAGFSATIDRSSTQTSSEGFLDMIISVRRAKIVKAYCISIIALIWFITLSLCFAVMFIMLRGVYMDMQLLLVPVATIFSFTQLRGVLPGIPSNGTIIDYVALLPCFMYVTLTAFLMLVQAVFFPDGWRVRWNKYRGLSDNNTTSCMNINKVETGSVDTQSQSLLGVDHY</sequence>
<keyword evidence="1" id="KW-0472">Membrane</keyword>
<dbReference type="Pfam" id="PF14494">
    <property type="entry name" value="DUF4436"/>
    <property type="match status" value="1"/>
</dbReference>
<feature type="transmembrane region" description="Helical" evidence="1">
    <location>
        <begin position="263"/>
        <end position="281"/>
    </location>
</feature>
<dbReference type="Proteomes" id="UP001556367">
    <property type="component" value="Unassembled WGS sequence"/>
</dbReference>
<keyword evidence="1" id="KW-1133">Transmembrane helix</keyword>
<comment type="caution">
    <text evidence="2">The sequence shown here is derived from an EMBL/GenBank/DDBJ whole genome shotgun (WGS) entry which is preliminary data.</text>
</comment>
<evidence type="ECO:0000313" key="3">
    <source>
        <dbReference type="Proteomes" id="UP001556367"/>
    </source>
</evidence>
<evidence type="ECO:0000313" key="2">
    <source>
        <dbReference type="EMBL" id="KAL0958582.1"/>
    </source>
</evidence>
<organism evidence="2 3">
    <name type="scientific">Hohenbuehelia grisea</name>
    <dbReference type="NCBI Taxonomy" id="104357"/>
    <lineage>
        <taxon>Eukaryota</taxon>
        <taxon>Fungi</taxon>
        <taxon>Dikarya</taxon>
        <taxon>Basidiomycota</taxon>
        <taxon>Agaricomycotina</taxon>
        <taxon>Agaricomycetes</taxon>
        <taxon>Agaricomycetidae</taxon>
        <taxon>Agaricales</taxon>
        <taxon>Pleurotineae</taxon>
        <taxon>Pleurotaceae</taxon>
        <taxon>Hohenbuehelia</taxon>
    </lineage>
</organism>
<name>A0ABR3JST1_9AGAR</name>
<feature type="transmembrane region" description="Helical" evidence="1">
    <location>
        <begin position="227"/>
        <end position="251"/>
    </location>
</feature>
<accession>A0ABR3JST1</accession>